<dbReference type="SUPFAM" id="SSF53335">
    <property type="entry name" value="S-adenosyl-L-methionine-dependent methyltransferases"/>
    <property type="match status" value="1"/>
</dbReference>
<evidence type="ECO:0008006" key="3">
    <source>
        <dbReference type="Google" id="ProtNLM"/>
    </source>
</evidence>
<evidence type="ECO:0000313" key="1">
    <source>
        <dbReference type="EMBL" id="OGF40563.1"/>
    </source>
</evidence>
<protein>
    <recommendedName>
        <fullName evidence="3">Methyltransferase domain-containing protein</fullName>
    </recommendedName>
</protein>
<accession>A0A1F5TNM6</accession>
<dbReference type="Gene3D" id="3.40.50.150">
    <property type="entry name" value="Vaccinia Virus protein VP39"/>
    <property type="match status" value="1"/>
</dbReference>
<sequence>MINHLKKIIKKTPLFYFFKLYWRVQDYFRKKNEKINPGASSGLCKYKIVKKYAEKYNLDTLIETGTFLGEMVNASKNNFNTIYSIESNKRLYGLAKKRFKKNKNVKILYGDSSNKLNKVIKKQKTPALFWLDAHYSGGITTKKEKETPIREELAQIFNNFKTGNIILIDDARLFVGKRDYPRIEEIKKMILSRNMKIKIEEDVIIIY</sequence>
<reference evidence="1 2" key="1">
    <citation type="journal article" date="2016" name="Nat. Commun.">
        <title>Thousands of microbial genomes shed light on interconnected biogeochemical processes in an aquifer system.</title>
        <authorList>
            <person name="Anantharaman K."/>
            <person name="Brown C.T."/>
            <person name="Hug L.A."/>
            <person name="Sharon I."/>
            <person name="Castelle C.J."/>
            <person name="Probst A.J."/>
            <person name="Thomas B.C."/>
            <person name="Singh A."/>
            <person name="Wilkins M.J."/>
            <person name="Karaoz U."/>
            <person name="Brodie E.L."/>
            <person name="Williams K.H."/>
            <person name="Hubbard S.S."/>
            <person name="Banfield J.F."/>
        </authorList>
    </citation>
    <scope>NUCLEOTIDE SEQUENCE [LARGE SCALE GENOMIC DNA]</scope>
</reference>
<dbReference type="InterPro" id="IPR029063">
    <property type="entry name" value="SAM-dependent_MTases_sf"/>
</dbReference>
<dbReference type="EMBL" id="MFGO01000025">
    <property type="protein sequence ID" value="OGF40563.1"/>
    <property type="molecule type" value="Genomic_DNA"/>
</dbReference>
<evidence type="ECO:0000313" key="2">
    <source>
        <dbReference type="Proteomes" id="UP000177579"/>
    </source>
</evidence>
<organism evidence="1 2">
    <name type="scientific">Candidatus Falkowbacteria bacterium RIFOXYD2_FULL_34_120</name>
    <dbReference type="NCBI Taxonomy" id="1798007"/>
    <lineage>
        <taxon>Bacteria</taxon>
        <taxon>Candidatus Falkowiibacteriota</taxon>
    </lineage>
</organism>
<dbReference type="AlphaFoldDB" id="A0A1F5TNM6"/>
<comment type="caution">
    <text evidence="1">The sequence shown here is derived from an EMBL/GenBank/DDBJ whole genome shotgun (WGS) entry which is preliminary data.</text>
</comment>
<gene>
    <name evidence="1" type="ORF">A2531_03470</name>
</gene>
<name>A0A1F5TNM6_9BACT</name>
<dbReference type="Proteomes" id="UP000177579">
    <property type="component" value="Unassembled WGS sequence"/>
</dbReference>
<proteinExistence type="predicted"/>